<evidence type="ECO:0000313" key="2">
    <source>
        <dbReference type="EMBL" id="ERS94133.1"/>
    </source>
</evidence>
<comment type="caution">
    <text evidence="2">The sequence shown here is derived from an EMBL/GenBank/DDBJ whole genome shotgun (WGS) entry which is preliminary data.</text>
</comment>
<dbReference type="InterPro" id="IPR018913">
    <property type="entry name" value="BppU_N"/>
</dbReference>
<dbReference type="Proteomes" id="UP000017131">
    <property type="component" value="Unassembled WGS sequence"/>
</dbReference>
<gene>
    <name evidence="2" type="ORF">SSIM_04765</name>
</gene>
<organism evidence="2 3">
    <name type="scientific">Staphylococcus simulans UMC-CNS-990</name>
    <dbReference type="NCBI Taxonomy" id="1405498"/>
    <lineage>
        <taxon>Bacteria</taxon>
        <taxon>Bacillati</taxon>
        <taxon>Bacillota</taxon>
        <taxon>Bacilli</taxon>
        <taxon>Bacillales</taxon>
        <taxon>Staphylococcaceae</taxon>
        <taxon>Staphylococcus</taxon>
    </lineage>
</organism>
<dbReference type="Pfam" id="PF10651">
    <property type="entry name" value="BppU_N"/>
    <property type="match status" value="1"/>
</dbReference>
<feature type="domain" description="BppU N-terminal" evidence="1">
    <location>
        <begin position="4"/>
        <end position="144"/>
    </location>
</feature>
<proteinExistence type="predicted"/>
<dbReference type="Gene3D" id="2.60.40.3350">
    <property type="match status" value="1"/>
</dbReference>
<dbReference type="RefSeq" id="WP_023015275.1">
    <property type="nucleotide sequence ID" value="NZ_AXDY01000003.1"/>
</dbReference>
<protein>
    <recommendedName>
        <fullName evidence="1">BppU N-terminal domain-containing protein</fullName>
    </recommendedName>
</protein>
<dbReference type="EMBL" id="AXDY01000003">
    <property type="protein sequence ID" value="ERS94133.1"/>
    <property type="molecule type" value="Genomic_DNA"/>
</dbReference>
<keyword evidence="3" id="KW-1185">Reference proteome</keyword>
<dbReference type="Gene3D" id="2.60.120.260">
    <property type="entry name" value="Galactose-binding domain-like"/>
    <property type="match status" value="1"/>
</dbReference>
<accession>A0ABN0PF62</accession>
<reference evidence="2 3" key="1">
    <citation type="journal article" date="2013" name="Genome Announc.">
        <title>Draft Genome Sequence of Staphylococcus simulans UMC-CNS-990, Isolated from a Case of Chronic Bovine Mastitis.</title>
        <authorList>
            <person name="Calcutt M.J."/>
            <person name="Foecking M.F."/>
            <person name="Hsieh H.Y."/>
            <person name="Perry J."/>
            <person name="Stewart G.C."/>
            <person name="Middleton J.R."/>
        </authorList>
    </citation>
    <scope>NUCLEOTIDE SEQUENCE [LARGE SCALE GENOMIC DNA]</scope>
    <source>
        <strain evidence="2 3">UMC-CNS-990</strain>
    </source>
</reference>
<sequence>MIFKNKDISTNINERGVDIGSIDANFYTEDEQTASIRIFVKWNDKPVNLNLVNMRPVLNLYMQDGSIFEDEALKIVMPESGVIQYNVSVNVIKHVGKVNAKLFLVNENESIHAVNFSFNIIDSDVEGPVRKELSFNLVDDAIRRIIKESTLSLLDDTFKADVNEALKAYVMANPDVFKGPKGDPFKYEDFTPEQLEEIKGKQGPPGEPGITPDIKVYENESEFAKKKLNEKSYMNFLNENSVKTSQNTISLTADRNIDATINLNDNEKLTLNFKKNNNDDFIKFRTVDYTTSDKTSNSQTYDKNYDTTMLSNGAMTGSGDNYYTTNVGAKITFTFTGENIKFRYYSDERGGVWKASIDGEFVKNVSTHLSAQSSEQIVAPSVGESLIKDSMKDTEHTLVLEFIGQDENYPVTTPRGWIKLDSNTSDVYNTHTFSYFTSQSSGASVTQNAIYDSNKEFAFDVSYNNTREWIPEHNNTGTLKLSDEGEQKLFIDNKEYSINNPLSETSFSEVKILQNLFGVNSGNGDKVCQIICVSTITSQGVKFNSKVTWLKEVTINSGYVNMFTVNPGFANSLTTSYGNNYSLELYDNSYEYLEEDAPYSYVALSDRFKDMYLTCDNINGYNSLRLKDSNRDGNEFGNGLFAIQHRNERLQKLYPKVYANHKTTVGEVYNFESFYGFGKLSMANELLK</sequence>
<name>A0ABN0PF62_STASI</name>
<evidence type="ECO:0000313" key="3">
    <source>
        <dbReference type="Proteomes" id="UP000017131"/>
    </source>
</evidence>
<evidence type="ECO:0000259" key="1">
    <source>
        <dbReference type="Pfam" id="PF10651"/>
    </source>
</evidence>